<sequence>MGVPKFFRWLSERYPLINQRLVENSEFDCFYLDMNGIIHNCSQKEQKDNIQTEEELFQKIFSYTDHLFRIVRPRKLIYLAIDGVAPRAKMNQQRSRRFRSVKELEKIKTVVNETSKLSKNEISFFDSNCITPGTEFMKNLSFSFKKWLENKIKFDPEWQQGCDVIFSGSEVPGEGEHKIMNYIRKIQKFNQNKSKTLRHCLYGLDADLIMLGLVAHENQFTLLREKLIWKGTQQNIKPIDSLKKKNQPAGDEFHLLEISLLRDMLYLEFKPKESWRFTFNIERIVDDFIFMCMLIGNDFLPSLPHLSIASGGLNLLVRSYKEIQKDSKGYLTKKYQMHMGRVELFLEKISNEAEEFFFCQNEKNWGGNGSTLDYKESYYSSKLNLDYSSGKDKKRLEKLKSDYIQGLNWCLYYYHKGCPSWNWFYPEYYAPLTSDLKDLKKIKIKFTKGRPFEPLIQLLSVLPPKSSIFLPLTFANLMTDKDSPILNFYPNNFKLDLNGKKNLWEGVVLLPFIDQKKLIDTVNIYGRKESLCKEEKIRNCFGKDVVFFLDSFY</sequence>
<geneLocation type="nucleomorph" evidence="7"/>
<evidence type="ECO:0000256" key="2">
    <source>
        <dbReference type="ARBA" id="ARBA00022801"/>
    </source>
</evidence>
<evidence type="ECO:0000313" key="8">
    <source>
        <dbReference type="Proteomes" id="UP000243127"/>
    </source>
</evidence>
<gene>
    <name evidence="7" type="ORF">HAN_2g301</name>
</gene>
<protein>
    <submittedName>
        <fullName evidence="7">Dhm</fullName>
    </submittedName>
</protein>
<evidence type="ECO:0000256" key="1">
    <source>
        <dbReference type="ARBA" id="ARBA00022722"/>
    </source>
</evidence>
<dbReference type="GO" id="GO:0005634">
    <property type="term" value="C:nucleus"/>
    <property type="evidence" value="ECO:0007669"/>
    <property type="project" value="TreeGrafter"/>
</dbReference>
<reference evidence="7 8" key="1">
    <citation type="journal article" date="2007" name="Proc. Natl. Acad. Sci. U.S.A.">
        <title>Nucleomorph genome of Hemiselmis andersenii reveals complete intron loss and compaction as a driver of protein structure and function.</title>
        <authorList>
            <person name="Lane C.E."/>
            <person name="van den Heuvel K."/>
            <person name="Kozera C."/>
            <person name="Curtis B.A."/>
            <person name="Parsons B.J."/>
            <person name="Bowman S."/>
            <person name="Archibald J.M."/>
        </authorList>
    </citation>
    <scope>NUCLEOTIDE SEQUENCE [LARGE SCALE GENOMIC DNA]</scope>
    <source>
        <strain evidence="7 8">CCMP644</strain>
    </source>
</reference>
<evidence type="ECO:0000259" key="5">
    <source>
        <dbReference type="Pfam" id="PF03159"/>
    </source>
</evidence>
<dbReference type="CDD" id="cd09897">
    <property type="entry name" value="H3TH_FEN1-XPG-like"/>
    <property type="match status" value="1"/>
</dbReference>
<feature type="domain" description="Xrn1 N-terminal" evidence="5">
    <location>
        <begin position="1"/>
        <end position="226"/>
    </location>
</feature>
<keyword evidence="2" id="KW-0378">Hydrolase</keyword>
<dbReference type="PANTHER" id="PTHR12341">
    <property type="entry name" value="5'-&gt;3' EXORIBONUCLEASE"/>
    <property type="match status" value="1"/>
</dbReference>
<keyword evidence="7" id="KW-0542">Nucleomorph</keyword>
<accession>A9BKW6</accession>
<dbReference type="CDD" id="cd18673">
    <property type="entry name" value="PIN_XRN1-2-like"/>
    <property type="match status" value="1"/>
</dbReference>
<dbReference type="Pfam" id="PF03159">
    <property type="entry name" value="XRN_N"/>
    <property type="match status" value="1"/>
</dbReference>
<dbReference type="EMBL" id="CP000882">
    <property type="protein sequence ID" value="ABW98121.1"/>
    <property type="molecule type" value="Genomic_DNA"/>
</dbReference>
<feature type="domain" description="Xrn1 helical" evidence="6">
    <location>
        <begin position="374"/>
        <end position="548"/>
    </location>
</feature>
<dbReference type="Proteomes" id="UP000243127">
    <property type="component" value="Nucleomorph 2"/>
</dbReference>
<dbReference type="InterPro" id="IPR027073">
    <property type="entry name" value="5_3_exoribonuclease"/>
</dbReference>
<dbReference type="AlphaFoldDB" id="A9BKW6"/>
<evidence type="ECO:0000259" key="6">
    <source>
        <dbReference type="Pfam" id="PF17846"/>
    </source>
</evidence>
<dbReference type="GO" id="GO:0003723">
    <property type="term" value="F:RNA binding"/>
    <property type="evidence" value="ECO:0007669"/>
    <property type="project" value="TreeGrafter"/>
</dbReference>
<dbReference type="Pfam" id="PF17846">
    <property type="entry name" value="XRN_M"/>
    <property type="match status" value="2"/>
</dbReference>
<feature type="domain" description="Xrn1 helical" evidence="6">
    <location>
        <begin position="279"/>
        <end position="362"/>
    </location>
</feature>
<name>A9BKW6_HEMAN</name>
<dbReference type="InterPro" id="IPR041412">
    <property type="entry name" value="Xrn1_helical"/>
</dbReference>
<organism evidence="7 8">
    <name type="scientific">Hemiselmis andersenii</name>
    <name type="common">Cryptophyte alga</name>
    <dbReference type="NCBI Taxonomy" id="464988"/>
    <lineage>
        <taxon>Eukaryota</taxon>
        <taxon>Cryptophyceae</taxon>
        <taxon>Cryptomonadales</taxon>
        <taxon>Hemiselmidaceae</taxon>
        <taxon>Hemiselmis</taxon>
    </lineage>
</organism>
<dbReference type="PANTHER" id="PTHR12341:SF7">
    <property type="entry name" value="5'-3' EXORIBONUCLEASE 1"/>
    <property type="match status" value="1"/>
</dbReference>
<keyword evidence="1" id="KW-0540">Nuclease</keyword>
<evidence type="ECO:0000313" key="7">
    <source>
        <dbReference type="EMBL" id="ABW98121.1"/>
    </source>
</evidence>
<comment type="similarity">
    <text evidence="4">Belongs to the 5'-3' exonuclease family.</text>
</comment>
<dbReference type="InterPro" id="IPR004859">
    <property type="entry name" value="Xrn1_N"/>
</dbReference>
<evidence type="ECO:0000256" key="3">
    <source>
        <dbReference type="ARBA" id="ARBA00022839"/>
    </source>
</evidence>
<dbReference type="RefSeq" id="XP_001712446.1">
    <property type="nucleotide sequence ID" value="XM_001712394.1"/>
</dbReference>
<dbReference type="GO" id="GO:0004534">
    <property type="term" value="F:5'-3' RNA exonuclease activity"/>
    <property type="evidence" value="ECO:0007669"/>
    <property type="project" value="TreeGrafter"/>
</dbReference>
<dbReference type="GO" id="GO:0000956">
    <property type="term" value="P:nuclear-transcribed mRNA catabolic process"/>
    <property type="evidence" value="ECO:0007669"/>
    <property type="project" value="TreeGrafter"/>
</dbReference>
<evidence type="ECO:0000256" key="4">
    <source>
        <dbReference type="ARBA" id="ARBA00038299"/>
    </source>
</evidence>
<dbReference type="Gene3D" id="1.25.40.1050">
    <property type="match status" value="1"/>
</dbReference>
<proteinExistence type="inferred from homology"/>
<dbReference type="Gene3D" id="3.40.50.12390">
    <property type="match status" value="1"/>
</dbReference>
<dbReference type="GeneID" id="5739398"/>
<keyword evidence="3" id="KW-0269">Exonuclease</keyword>